<reference evidence="1 2" key="1">
    <citation type="journal article" date="2022" name="Hortic Res">
        <title>A haplotype resolved chromosomal level avocado genome allows analysis of novel avocado genes.</title>
        <authorList>
            <person name="Nath O."/>
            <person name="Fletcher S.J."/>
            <person name="Hayward A."/>
            <person name="Shaw L.M."/>
            <person name="Masouleh A.K."/>
            <person name="Furtado A."/>
            <person name="Henry R.J."/>
            <person name="Mitter N."/>
        </authorList>
    </citation>
    <scope>NUCLEOTIDE SEQUENCE [LARGE SCALE GENOMIC DNA]</scope>
    <source>
        <strain evidence="2">cv. Hass</strain>
    </source>
</reference>
<gene>
    <name evidence="1" type="ORF">MRB53_011911</name>
</gene>
<accession>A0ACC2LW42</accession>
<protein>
    <submittedName>
        <fullName evidence="1">Uncharacterized protein</fullName>
    </submittedName>
</protein>
<evidence type="ECO:0000313" key="2">
    <source>
        <dbReference type="Proteomes" id="UP001234297"/>
    </source>
</evidence>
<dbReference type="EMBL" id="CM056811">
    <property type="protein sequence ID" value="KAJ8637644.1"/>
    <property type="molecule type" value="Genomic_DNA"/>
</dbReference>
<sequence>MEETTSQLIASNIFPTVVVKTLLYPGALANNLISDMTIPGWDNMLNSYDLTDVKNAPTVADLKCLEVLAGSYFSVMGSFVGLVKPRRMTMFGTLLLVWGLVKEGILSKPVNAEPAKAICVYPTMFIALVCTLSSMKYDVKKAIRNRQARPVAKLLQSSSKSKLK</sequence>
<comment type="caution">
    <text evidence="1">The sequence shown here is derived from an EMBL/GenBank/DDBJ whole genome shotgun (WGS) entry which is preliminary data.</text>
</comment>
<name>A0ACC2LW42_PERAE</name>
<keyword evidence="2" id="KW-1185">Reference proteome</keyword>
<dbReference type="Proteomes" id="UP001234297">
    <property type="component" value="Chromosome 3"/>
</dbReference>
<proteinExistence type="predicted"/>
<evidence type="ECO:0000313" key="1">
    <source>
        <dbReference type="EMBL" id="KAJ8637644.1"/>
    </source>
</evidence>
<organism evidence="1 2">
    <name type="scientific">Persea americana</name>
    <name type="common">Avocado</name>
    <dbReference type="NCBI Taxonomy" id="3435"/>
    <lineage>
        <taxon>Eukaryota</taxon>
        <taxon>Viridiplantae</taxon>
        <taxon>Streptophyta</taxon>
        <taxon>Embryophyta</taxon>
        <taxon>Tracheophyta</taxon>
        <taxon>Spermatophyta</taxon>
        <taxon>Magnoliopsida</taxon>
        <taxon>Magnoliidae</taxon>
        <taxon>Laurales</taxon>
        <taxon>Lauraceae</taxon>
        <taxon>Persea</taxon>
    </lineage>
</organism>